<proteinExistence type="inferred from homology"/>
<reference evidence="3 4" key="1">
    <citation type="submission" date="2015-03" db="EMBL/GenBank/DDBJ databases">
        <authorList>
            <person name="Radwan O."/>
            <person name="Al-Naeli F.A."/>
            <person name="Rendon G.A."/>
            <person name="Fields C."/>
        </authorList>
    </citation>
    <scope>NUCLEOTIDE SEQUENCE [LARGE SCALE GENOMIC DNA]</scope>
    <source>
        <strain evidence="3">CR-DP1</strain>
    </source>
</reference>
<evidence type="ECO:0008006" key="5">
    <source>
        <dbReference type="Google" id="ProtNLM"/>
    </source>
</evidence>
<evidence type="ECO:0000256" key="1">
    <source>
        <dbReference type="ARBA" id="ARBA00005043"/>
    </source>
</evidence>
<dbReference type="EMBL" id="LAEV01001331">
    <property type="protein sequence ID" value="KKA28420.1"/>
    <property type="molecule type" value="Genomic_DNA"/>
</dbReference>
<protein>
    <recommendedName>
        <fullName evidence="5">Elongator complex protein 6</fullName>
    </recommendedName>
</protein>
<evidence type="ECO:0000313" key="3">
    <source>
        <dbReference type="EMBL" id="KKA28420.1"/>
    </source>
</evidence>
<dbReference type="Gene3D" id="3.40.50.300">
    <property type="entry name" value="P-loop containing nucleotide triphosphate hydrolases"/>
    <property type="match status" value="1"/>
</dbReference>
<dbReference type="UniPathway" id="UPA00988"/>
<name>A0A0F4ZDX0_9PEZI</name>
<gene>
    <name evidence="3" type="ORF">TD95_003188</name>
</gene>
<dbReference type="InterPro" id="IPR018627">
    <property type="entry name" value="ELP6"/>
</dbReference>
<dbReference type="Proteomes" id="UP000033483">
    <property type="component" value="Unassembled WGS sequence"/>
</dbReference>
<dbReference type="PANTHER" id="PTHR16184">
    <property type="entry name" value="ELONGATOR COMPLEX PROTEIN 6"/>
    <property type="match status" value="1"/>
</dbReference>
<comment type="pathway">
    <text evidence="1">tRNA modification; 5-methoxycarbonylmethyl-2-thiouridine-tRNA biosynthesis.</text>
</comment>
<comment type="similarity">
    <text evidence="2">Belongs to the ELP6 family.</text>
</comment>
<dbReference type="InterPro" id="IPR027417">
    <property type="entry name" value="P-loop_NTPase"/>
</dbReference>
<dbReference type="AlphaFoldDB" id="A0A0F4ZDX0"/>
<evidence type="ECO:0000256" key="2">
    <source>
        <dbReference type="ARBA" id="ARBA00008837"/>
    </source>
</evidence>
<evidence type="ECO:0000313" key="4">
    <source>
        <dbReference type="Proteomes" id="UP000033483"/>
    </source>
</evidence>
<sequence>MTSRAPPYLLTPYLSPAAHPVGSLTLVTNVLSATSNWLVVRYLQSLLPASTSRGTSEDVVPDDSTGENTAVVLVSFLRDFAFWNECAGKLGVDLTRHTREKSFLFIDGLSHLFTPSPSPQAPSPPKPYRILTSANLVDIQRDVSAAVTSLSIAAGPGGAPKNVVLIIDQLDFLLAATEGSVAETQNMIFSLREKTHASILTLAADSALLSSASTTLEKNHAAFSIALAHQADCVVSLRMLDTGVAKGVSGVMLITRGGQDGNCVELEEHEYLYYISADGGTRVFERGQ</sequence>
<dbReference type="GO" id="GO:0002098">
    <property type="term" value="P:tRNA wobble uridine modification"/>
    <property type="evidence" value="ECO:0007669"/>
    <property type="project" value="InterPro"/>
</dbReference>
<comment type="caution">
    <text evidence="3">The sequence shown here is derived from an EMBL/GenBank/DDBJ whole genome shotgun (WGS) entry which is preliminary data.</text>
</comment>
<dbReference type="Pfam" id="PF09807">
    <property type="entry name" value="ELP6"/>
    <property type="match status" value="1"/>
</dbReference>
<accession>A0A0F4ZDX0</accession>
<dbReference type="OrthoDB" id="9995306at2759"/>
<dbReference type="PANTHER" id="PTHR16184:SF6">
    <property type="entry name" value="ELONGATOR COMPLEX PROTEIN 6"/>
    <property type="match status" value="1"/>
</dbReference>
<dbReference type="CDD" id="cd19495">
    <property type="entry name" value="Elp6"/>
    <property type="match status" value="1"/>
</dbReference>
<organism evidence="3 4">
    <name type="scientific">Thielaviopsis punctulata</name>
    <dbReference type="NCBI Taxonomy" id="72032"/>
    <lineage>
        <taxon>Eukaryota</taxon>
        <taxon>Fungi</taxon>
        <taxon>Dikarya</taxon>
        <taxon>Ascomycota</taxon>
        <taxon>Pezizomycotina</taxon>
        <taxon>Sordariomycetes</taxon>
        <taxon>Hypocreomycetidae</taxon>
        <taxon>Microascales</taxon>
        <taxon>Ceratocystidaceae</taxon>
        <taxon>Thielaviopsis</taxon>
    </lineage>
</organism>
<dbReference type="GO" id="GO:0033588">
    <property type="term" value="C:elongator holoenzyme complex"/>
    <property type="evidence" value="ECO:0007669"/>
    <property type="project" value="InterPro"/>
</dbReference>
<keyword evidence="4" id="KW-1185">Reference proteome</keyword>